<dbReference type="RefSeq" id="WP_209614989.1">
    <property type="nucleotide sequence ID" value="NZ_JAGJRS010000004.1"/>
</dbReference>
<proteinExistence type="predicted"/>
<evidence type="ECO:0000313" key="3">
    <source>
        <dbReference type="Proteomes" id="UP000823790"/>
    </source>
</evidence>
<evidence type="ECO:0000313" key="2">
    <source>
        <dbReference type="EMBL" id="MBP1473063.1"/>
    </source>
</evidence>
<keyword evidence="1" id="KW-1133">Transmembrane helix</keyword>
<keyword evidence="3" id="KW-1185">Reference proteome</keyword>
<feature type="transmembrane region" description="Helical" evidence="1">
    <location>
        <begin position="69"/>
        <end position="87"/>
    </location>
</feature>
<evidence type="ECO:0008006" key="4">
    <source>
        <dbReference type="Google" id="ProtNLM"/>
    </source>
</evidence>
<protein>
    <recommendedName>
        <fullName evidence="4">TonB-dependent receptor</fullName>
    </recommendedName>
</protein>
<feature type="transmembrane region" description="Helical" evidence="1">
    <location>
        <begin position="37"/>
        <end position="57"/>
    </location>
</feature>
<feature type="transmembrane region" description="Helical" evidence="1">
    <location>
        <begin position="7"/>
        <end position="25"/>
    </location>
</feature>
<keyword evidence="1" id="KW-0472">Membrane</keyword>
<reference evidence="2 3" key="1">
    <citation type="submission" date="2021-04" db="EMBL/GenBank/DDBJ databases">
        <authorList>
            <person name="Huq M.A."/>
        </authorList>
    </citation>
    <scope>NUCLEOTIDE SEQUENCE [LARGE SCALE GENOMIC DNA]</scope>
    <source>
        <strain evidence="2 3">MAH-13</strain>
    </source>
</reference>
<keyword evidence="1" id="KW-0812">Transmembrane</keyword>
<gene>
    <name evidence="2" type="ORF">J7I44_02055</name>
</gene>
<sequence length="137" mass="14782">MSRRCLVWALCYAAIGMGLGIYMAASHDHRQLVTHAHVLLVGFVLSLVYGIIHRLWLGTPRRALTLTQFVMHQLAAILLLTGLFLLYGGKADEETLAPLLGIGSVGVLLGMLLMLYMAMRPGTAPAVGRPSTDKAAI</sequence>
<organism evidence="2 3">
    <name type="scientific">Frateuria flava</name>
    <dbReference type="NCBI Taxonomy" id="2821489"/>
    <lineage>
        <taxon>Bacteria</taxon>
        <taxon>Pseudomonadati</taxon>
        <taxon>Pseudomonadota</taxon>
        <taxon>Gammaproteobacteria</taxon>
        <taxon>Lysobacterales</taxon>
        <taxon>Rhodanobacteraceae</taxon>
        <taxon>Frateuria</taxon>
    </lineage>
</organism>
<accession>A0ABS4DJ44</accession>
<feature type="transmembrane region" description="Helical" evidence="1">
    <location>
        <begin position="99"/>
        <end position="119"/>
    </location>
</feature>
<name>A0ABS4DJ44_9GAMM</name>
<dbReference type="Proteomes" id="UP000823790">
    <property type="component" value="Unassembled WGS sequence"/>
</dbReference>
<evidence type="ECO:0000256" key="1">
    <source>
        <dbReference type="SAM" id="Phobius"/>
    </source>
</evidence>
<dbReference type="EMBL" id="JAGJRS010000004">
    <property type="protein sequence ID" value="MBP1473063.1"/>
    <property type="molecule type" value="Genomic_DNA"/>
</dbReference>
<comment type="caution">
    <text evidence="2">The sequence shown here is derived from an EMBL/GenBank/DDBJ whole genome shotgun (WGS) entry which is preliminary data.</text>
</comment>